<sequence length="840" mass="95081">MSEKRELRESENKTLSSPDGHQFINSPLSFWPLKDHQFPVVMACEDKIHPLNVDPDSQPLGCSGVRFDDKGMVLPHSVLGSLDDFRSYLEAKGDTEFVKRIPNSPCDPPCRRHRWEAVESGCEASSDQRNMQSNALQNWHAHMMQRRRQQDYLSGLLNKPAETLIMNQTNHYREIQEQREFLKQVKPFIHSGYSYRVGNEFWSVPQHYGDEMSGISATLTRTEQGRREPVTHVGQPSSICQESGAGTVRPGSRTWGQGSYLQQQYQELGQFLPDTDMKKPDISALEVIGSGKPFTSVTVCHSPLVEKEAEQEMEQEEEETEKEDNLDPENDEAQSVVRIPALRFCGHLAPWTGNSATRQGEVGISTTIFFEAVTGEIVTSHLKMNNEGSTAIFYSWQRLPLPRSFHILQSKTKQLHFLFNSSSGVILPGDTLCVAFIFKSEKPGIETEIWQLNTHPMLLQGASMRVTLRGVSLYQDKTADQRHFIKTKLEKTVMVKVCKSIVSDVLRGVRTPERPSSPAELYITEEERFLNKNPKLQYRYQPVEDLKRLWQKVKPELTWDLSVDSLQQVVLSLPEQESPQDTITREKGLAQLNSLLLELSEPSELKRSHLSAAVIGQQLWVRLLDRMADEAMWLRSLLGLPERETGVDKKDVSLISDADLPGDASKDEKHEEKGGAAAKTARSASRSKMKDDNKEESKSPTTEKSVEEGKKRGKRREDAGKLTKEKQRKESVSLTDPERIDQPLPDVEPDKLDIYKRLLHKKVYALMEDLVDTLCDLMNEGDEEEEDTRGGHIAGYKPGDLGADRHQIPVEEILSTPRVWRGRAGSWRERDGGTGASCKS</sequence>
<feature type="compositionally biased region" description="Basic and acidic residues" evidence="1">
    <location>
        <begin position="1"/>
        <end position="12"/>
    </location>
</feature>
<evidence type="ECO:0000313" key="3">
    <source>
        <dbReference type="Proteomes" id="UP000693946"/>
    </source>
</evidence>
<comment type="caution">
    <text evidence="2">The sequence shown here is derived from an EMBL/GenBank/DDBJ whole genome shotgun (WGS) entry which is preliminary data.</text>
</comment>
<dbReference type="PANTHER" id="PTHR48421:SF1">
    <property type="entry name" value="MYCBP-ASSOCIATED PROTEIN"/>
    <property type="match status" value="1"/>
</dbReference>
<feature type="compositionally biased region" description="Basic and acidic residues" evidence="1">
    <location>
        <begin position="688"/>
        <end position="698"/>
    </location>
</feature>
<feature type="region of interest" description="Disordered" evidence="1">
    <location>
        <begin position="783"/>
        <end position="804"/>
    </location>
</feature>
<feature type="compositionally biased region" description="Basic and acidic residues" evidence="1">
    <location>
        <begin position="664"/>
        <end position="674"/>
    </location>
</feature>
<evidence type="ECO:0000313" key="2">
    <source>
        <dbReference type="EMBL" id="KAG7486700.1"/>
    </source>
</evidence>
<dbReference type="Proteomes" id="UP000693946">
    <property type="component" value="Linkage Group LG6"/>
</dbReference>
<proteinExistence type="predicted"/>
<keyword evidence="3" id="KW-1185">Reference proteome</keyword>
<dbReference type="AlphaFoldDB" id="A0AAV6QDW9"/>
<reference evidence="2 3" key="1">
    <citation type="journal article" date="2021" name="Sci. Rep.">
        <title>Chromosome anchoring in Senegalese sole (Solea senegalensis) reveals sex-associated markers and genome rearrangements in flatfish.</title>
        <authorList>
            <person name="Guerrero-Cozar I."/>
            <person name="Gomez-Garrido J."/>
            <person name="Berbel C."/>
            <person name="Martinez-Blanch J.F."/>
            <person name="Alioto T."/>
            <person name="Claros M.G."/>
            <person name="Gagnaire P.A."/>
            <person name="Manchado M."/>
        </authorList>
    </citation>
    <scope>NUCLEOTIDE SEQUENCE [LARGE SCALE GENOMIC DNA]</scope>
    <source>
        <strain evidence="2">Sse05_10M</strain>
    </source>
</reference>
<organism evidence="2 3">
    <name type="scientific">Solea senegalensis</name>
    <name type="common">Senegalese sole</name>
    <dbReference type="NCBI Taxonomy" id="28829"/>
    <lineage>
        <taxon>Eukaryota</taxon>
        <taxon>Metazoa</taxon>
        <taxon>Chordata</taxon>
        <taxon>Craniata</taxon>
        <taxon>Vertebrata</taxon>
        <taxon>Euteleostomi</taxon>
        <taxon>Actinopterygii</taxon>
        <taxon>Neopterygii</taxon>
        <taxon>Teleostei</taxon>
        <taxon>Neoteleostei</taxon>
        <taxon>Acanthomorphata</taxon>
        <taxon>Carangaria</taxon>
        <taxon>Pleuronectiformes</taxon>
        <taxon>Pleuronectoidei</taxon>
        <taxon>Soleidae</taxon>
        <taxon>Solea</taxon>
    </lineage>
</organism>
<feature type="region of interest" description="Disordered" evidence="1">
    <location>
        <begin position="1"/>
        <end position="20"/>
    </location>
</feature>
<evidence type="ECO:0008006" key="4">
    <source>
        <dbReference type="Google" id="ProtNLM"/>
    </source>
</evidence>
<feature type="region of interest" description="Disordered" evidence="1">
    <location>
        <begin position="221"/>
        <end position="253"/>
    </location>
</feature>
<evidence type="ECO:0000256" key="1">
    <source>
        <dbReference type="SAM" id="MobiDB-lite"/>
    </source>
</evidence>
<name>A0AAV6QDW9_SOLSE</name>
<dbReference type="Pfam" id="PF14646">
    <property type="entry name" value="MYCBPAP"/>
    <property type="match status" value="1"/>
</dbReference>
<dbReference type="EMBL" id="JAGKHQ010000018">
    <property type="protein sequence ID" value="KAG7486700.1"/>
    <property type="molecule type" value="Genomic_DNA"/>
</dbReference>
<feature type="compositionally biased region" description="Low complexity" evidence="1">
    <location>
        <begin position="675"/>
        <end position="686"/>
    </location>
</feature>
<dbReference type="InterPro" id="IPR032707">
    <property type="entry name" value="MYCBPAP"/>
</dbReference>
<feature type="compositionally biased region" description="Acidic residues" evidence="1">
    <location>
        <begin position="311"/>
        <end position="332"/>
    </location>
</feature>
<protein>
    <recommendedName>
        <fullName evidence="4">MYCBP-associated protein</fullName>
    </recommendedName>
</protein>
<feature type="region of interest" description="Disordered" evidence="1">
    <location>
        <begin position="657"/>
        <end position="750"/>
    </location>
</feature>
<feature type="compositionally biased region" description="Basic and acidic residues" evidence="1">
    <location>
        <begin position="704"/>
        <end position="741"/>
    </location>
</feature>
<accession>A0AAV6QDW9</accession>
<gene>
    <name evidence="2" type="ORF">JOB18_036709</name>
</gene>
<dbReference type="PANTHER" id="PTHR48421">
    <property type="entry name" value="MYCBP-ASSOCIATED PROTEIN"/>
    <property type="match status" value="1"/>
</dbReference>
<feature type="region of interest" description="Disordered" evidence="1">
    <location>
        <begin position="307"/>
        <end position="332"/>
    </location>
</feature>